<keyword evidence="1" id="KW-0812">Transmembrane</keyword>
<name>E6UX69_VARPE</name>
<dbReference type="KEGG" id="vpe:Varpa_3521"/>
<dbReference type="EMBL" id="CP002417">
    <property type="protein sequence ID" value="ADU37705.1"/>
    <property type="molecule type" value="Genomic_DNA"/>
</dbReference>
<reference evidence="3" key="1">
    <citation type="submission" date="2010-12" db="EMBL/GenBank/DDBJ databases">
        <title>Complete sequence of Variovorax paradoxus EPS.</title>
        <authorList>
            <consortium name="US DOE Joint Genome Institute"/>
            <person name="Lucas S."/>
            <person name="Copeland A."/>
            <person name="Lapidus A."/>
            <person name="Cheng J.-F."/>
            <person name="Goodwin L."/>
            <person name="Pitluck S."/>
            <person name="Teshima H."/>
            <person name="Detter J.C."/>
            <person name="Han C."/>
            <person name="Tapia R."/>
            <person name="Land M."/>
            <person name="Hauser L."/>
            <person name="Kyrpides N."/>
            <person name="Ivanova N."/>
            <person name="Ovchinnikova G."/>
            <person name="Orwin P."/>
            <person name="Han J.-I.G."/>
            <person name="Woyke T."/>
        </authorList>
    </citation>
    <scope>NUCLEOTIDE SEQUENCE [LARGE SCALE GENOMIC DNA]</scope>
    <source>
        <strain evidence="3">EPS</strain>
    </source>
</reference>
<dbReference type="STRING" id="595537.Varpa_3521"/>
<dbReference type="InterPro" id="IPR013362">
    <property type="entry name" value="Pilus_4_PilV"/>
</dbReference>
<protein>
    <submittedName>
        <fullName evidence="2">Type IV pilus modification protein PilV</fullName>
    </submittedName>
</protein>
<gene>
    <name evidence="2" type="ordered locus">Varpa_3521</name>
</gene>
<dbReference type="NCBIfam" id="TIGR02532">
    <property type="entry name" value="IV_pilin_GFxxxE"/>
    <property type="match status" value="1"/>
</dbReference>
<evidence type="ECO:0000256" key="1">
    <source>
        <dbReference type="SAM" id="Phobius"/>
    </source>
</evidence>
<organism evidence="2 3">
    <name type="scientific">Variovorax paradoxus (strain EPS)</name>
    <dbReference type="NCBI Taxonomy" id="595537"/>
    <lineage>
        <taxon>Bacteria</taxon>
        <taxon>Pseudomonadati</taxon>
        <taxon>Pseudomonadota</taxon>
        <taxon>Betaproteobacteria</taxon>
        <taxon>Burkholderiales</taxon>
        <taxon>Comamonadaceae</taxon>
        <taxon>Variovorax</taxon>
    </lineage>
</organism>
<feature type="transmembrane region" description="Helical" evidence="1">
    <location>
        <begin position="12"/>
        <end position="36"/>
    </location>
</feature>
<dbReference type="NCBIfam" id="TIGR02523">
    <property type="entry name" value="type_IV_pilV"/>
    <property type="match status" value="1"/>
</dbReference>
<sequence length="198" mass="20542">MASTKHRAAGFSLVEVLVSIVVLGLGLLGTIGMLLASVRESNESATFTAALNLARDLSEKVRMNKGIATRNDAGNAYLVEDWREGGASGGASTGAACVGGGAVCSTADLAAWDMKEWQRRIAKALPDARVSVCFDEAPWNAAADEYTWTCSKTGRTVVVKLGWTPRAGPLGAKADSSSAPRLVMQLVAGQARDGQAGS</sequence>
<dbReference type="RefSeq" id="WP_013541932.1">
    <property type="nucleotide sequence ID" value="NC_014931.1"/>
</dbReference>
<dbReference type="Pfam" id="PF07963">
    <property type="entry name" value="N_methyl"/>
    <property type="match status" value="1"/>
</dbReference>
<evidence type="ECO:0000313" key="3">
    <source>
        <dbReference type="Proteomes" id="UP000008917"/>
    </source>
</evidence>
<dbReference type="Proteomes" id="UP000008917">
    <property type="component" value="Chromosome"/>
</dbReference>
<accession>E6UX69</accession>
<reference evidence="2 3" key="2">
    <citation type="journal article" date="2013" name="Genome Announc.">
        <title>Genome of the Root-Associated Plant Growth-Promoting Bacterium Variovorax paradoxus Strain EPS.</title>
        <authorList>
            <person name="Han J.I."/>
            <person name="Spain J.C."/>
            <person name="Leadbetter J.R."/>
            <person name="Ovchinnikova G."/>
            <person name="Goodwin L.A."/>
            <person name="Han C.S."/>
            <person name="Woyke T."/>
            <person name="Davenport K.W."/>
            <person name="Orwin P.M."/>
        </authorList>
    </citation>
    <scope>NUCLEOTIDE SEQUENCE [LARGE SCALE GENOMIC DNA]</scope>
    <source>
        <strain evidence="2 3">EPS</strain>
    </source>
</reference>
<dbReference type="OrthoDB" id="8724817at2"/>
<evidence type="ECO:0000313" key="2">
    <source>
        <dbReference type="EMBL" id="ADU37705.1"/>
    </source>
</evidence>
<dbReference type="eggNOG" id="COG4967">
    <property type="taxonomic scope" value="Bacteria"/>
</dbReference>
<keyword evidence="1" id="KW-0472">Membrane</keyword>
<dbReference type="InterPro" id="IPR012902">
    <property type="entry name" value="N_methyl_site"/>
</dbReference>
<keyword evidence="1" id="KW-1133">Transmembrane helix</keyword>
<dbReference type="HOGENOM" id="CLU_103234_2_0_4"/>
<dbReference type="AlphaFoldDB" id="E6UX69"/>
<proteinExistence type="predicted"/>